<feature type="transmembrane region" description="Helical" evidence="10">
    <location>
        <begin position="278"/>
        <end position="304"/>
    </location>
</feature>
<keyword evidence="7 10" id="KW-1133">Transmembrane helix</keyword>
<feature type="transmembrane region" description="Helical" evidence="10">
    <location>
        <begin position="142"/>
        <end position="161"/>
    </location>
</feature>
<evidence type="ECO:0000259" key="11">
    <source>
        <dbReference type="Pfam" id="PF02355"/>
    </source>
</evidence>
<dbReference type="Proteomes" id="UP000809290">
    <property type="component" value="Unassembled WGS sequence"/>
</dbReference>
<dbReference type="AlphaFoldDB" id="A0A2N6VQW3"/>
<feature type="domain" description="Protein export membrane protein SecD/SecF C-terminal" evidence="11">
    <location>
        <begin position="113"/>
        <end position="306"/>
    </location>
</feature>
<keyword evidence="5 10" id="KW-0812">Transmembrane</keyword>
<dbReference type="InterPro" id="IPR022813">
    <property type="entry name" value="SecD/SecF_arch_bac"/>
</dbReference>
<feature type="transmembrane region" description="Helical" evidence="10">
    <location>
        <begin position="196"/>
        <end position="215"/>
    </location>
</feature>
<reference evidence="13 14" key="1">
    <citation type="submission" date="2017-09" db="EMBL/GenBank/DDBJ databases">
        <title>Bacterial strain isolated from the female urinary microbiota.</title>
        <authorList>
            <person name="Thomas-White K."/>
            <person name="Kumar N."/>
            <person name="Forster S."/>
            <person name="Putonti C."/>
            <person name="Lawley T."/>
            <person name="Wolfe A.J."/>
        </authorList>
    </citation>
    <scope>NUCLEOTIDE SEQUENCE [LARGE SCALE GENOMIC DNA]</scope>
    <source>
        <strain evidence="13 14">UMB1301</strain>
    </source>
</reference>
<dbReference type="PANTHER" id="PTHR30081">
    <property type="entry name" value="PROTEIN-EXPORT MEMBRANE PROTEIN SEC"/>
    <property type="match status" value="1"/>
</dbReference>
<evidence type="ECO:0000256" key="1">
    <source>
        <dbReference type="ARBA" id="ARBA00004651"/>
    </source>
</evidence>
<gene>
    <name evidence="13" type="ORF">CJ199_03735</name>
    <name evidence="12" type="ORF">JOE56_002071</name>
</gene>
<dbReference type="GO" id="GO:0015450">
    <property type="term" value="F:protein-transporting ATPase activity"/>
    <property type="evidence" value="ECO:0007669"/>
    <property type="project" value="InterPro"/>
</dbReference>
<dbReference type="InterPro" id="IPR048634">
    <property type="entry name" value="SecD_SecF_C"/>
</dbReference>
<keyword evidence="8" id="KW-0811">Translocation</keyword>
<protein>
    <recommendedName>
        <fullName evidence="2">Protein translocase subunit SecF</fullName>
    </recommendedName>
</protein>
<dbReference type="NCBIfam" id="TIGR00966">
    <property type="entry name" value="transloc_SecF"/>
    <property type="match status" value="1"/>
</dbReference>
<dbReference type="EMBL" id="PNHK01000001">
    <property type="protein sequence ID" value="PMD06487.1"/>
    <property type="molecule type" value="Genomic_DNA"/>
</dbReference>
<evidence type="ECO:0000256" key="2">
    <source>
        <dbReference type="ARBA" id="ARBA00015792"/>
    </source>
</evidence>
<dbReference type="EMBL" id="JAFBCP010000001">
    <property type="protein sequence ID" value="MBM7817377.1"/>
    <property type="molecule type" value="Genomic_DNA"/>
</dbReference>
<evidence type="ECO:0000256" key="7">
    <source>
        <dbReference type="ARBA" id="ARBA00022989"/>
    </source>
</evidence>
<evidence type="ECO:0000313" key="14">
    <source>
        <dbReference type="Proteomes" id="UP000235598"/>
    </source>
</evidence>
<keyword evidence="15" id="KW-1185">Reference proteome</keyword>
<dbReference type="SUPFAM" id="SSF82866">
    <property type="entry name" value="Multidrug efflux transporter AcrB transmembrane domain"/>
    <property type="match status" value="1"/>
</dbReference>
<feature type="transmembrane region" description="Helical" evidence="10">
    <location>
        <begin position="253"/>
        <end position="272"/>
    </location>
</feature>
<feature type="transmembrane region" description="Helical" evidence="10">
    <location>
        <begin position="168"/>
        <end position="190"/>
    </location>
</feature>
<accession>A0A2N6VQW3</accession>
<reference evidence="12 15" key="2">
    <citation type="submission" date="2021-01" db="EMBL/GenBank/DDBJ databases">
        <title>Sequencing the genomes of 1000 actinobacteria strains.</title>
        <authorList>
            <person name="Klenk H.-P."/>
        </authorList>
    </citation>
    <scope>NUCLEOTIDE SEQUENCE [LARGE SCALE GENOMIC DNA]</scope>
    <source>
        <strain evidence="12 15">DSM 13657</strain>
    </source>
</reference>
<proteinExistence type="predicted"/>
<evidence type="ECO:0000256" key="10">
    <source>
        <dbReference type="SAM" id="Phobius"/>
    </source>
</evidence>
<dbReference type="RefSeq" id="WP_102238132.1">
    <property type="nucleotide sequence ID" value="NZ_JAFBCP010000001.1"/>
</dbReference>
<evidence type="ECO:0000313" key="12">
    <source>
        <dbReference type="EMBL" id="MBM7817377.1"/>
    </source>
</evidence>
<dbReference type="PRINTS" id="PR01755">
    <property type="entry name" value="SECFTRNLCASE"/>
</dbReference>
<organism evidence="13 14">
    <name type="scientific">Brevibacterium paucivorans</name>
    <dbReference type="NCBI Taxonomy" id="170994"/>
    <lineage>
        <taxon>Bacteria</taxon>
        <taxon>Bacillati</taxon>
        <taxon>Actinomycetota</taxon>
        <taxon>Actinomycetes</taxon>
        <taxon>Micrococcales</taxon>
        <taxon>Brevibacteriaceae</taxon>
        <taxon>Brevibacterium</taxon>
    </lineage>
</organism>
<dbReference type="OrthoDB" id="9774769at2"/>
<keyword evidence="3" id="KW-0813">Transport</keyword>
<evidence type="ECO:0000256" key="8">
    <source>
        <dbReference type="ARBA" id="ARBA00023010"/>
    </source>
</evidence>
<dbReference type="Gene3D" id="1.20.1640.10">
    <property type="entry name" value="Multidrug efflux transporter AcrB transmembrane domain"/>
    <property type="match status" value="1"/>
</dbReference>
<evidence type="ECO:0000313" key="15">
    <source>
        <dbReference type="Proteomes" id="UP000809290"/>
    </source>
</evidence>
<comment type="subcellular location">
    <subcellularLocation>
        <location evidence="1">Cell membrane</location>
        <topology evidence="1">Multi-pass membrane protein</topology>
    </subcellularLocation>
</comment>
<dbReference type="Proteomes" id="UP000235598">
    <property type="component" value="Unassembled WGS sequence"/>
</dbReference>
<comment type="caution">
    <text evidence="13">The sequence shown here is derived from an EMBL/GenBank/DDBJ whole genome shotgun (WGS) entry which is preliminary data.</text>
</comment>
<dbReference type="GO" id="GO:0005886">
    <property type="term" value="C:plasma membrane"/>
    <property type="evidence" value="ECO:0007669"/>
    <property type="project" value="UniProtKB-SubCell"/>
</dbReference>
<evidence type="ECO:0000256" key="3">
    <source>
        <dbReference type="ARBA" id="ARBA00022448"/>
    </source>
</evidence>
<sequence>MKRFFEFGNRLHSGETSIPFVGKGKLWLSIATVLVILSLLIPVVGGFNLGIAFRGGSEFEISNVKSNDPQPGIDATNKTVNNAEATGVPRSDTSVRVETRQLSDEEMQKVREALVKAYSVENKDVTSNFVGPLWGQDITNKMTRALVIFVVISMIVMALYFRTWKMSLAAIAGLFFVMITTMGIYSASGFEVTPEAVIGFLTVLSFSLYDTVVVFDKIRENTADFKKNRKQTFGELVNLGVNQTTVRSINTTVISILPIASILFIGVFMLGAGTLVDIALSLFVGTITAAASTLFVASPLYYFLRKNEPAVREQEEAVLEARGSKKTAEPAAV</sequence>
<keyword evidence="9 10" id="KW-0472">Membrane</keyword>
<evidence type="ECO:0000256" key="9">
    <source>
        <dbReference type="ARBA" id="ARBA00023136"/>
    </source>
</evidence>
<evidence type="ECO:0000256" key="4">
    <source>
        <dbReference type="ARBA" id="ARBA00022475"/>
    </source>
</evidence>
<dbReference type="PANTHER" id="PTHR30081:SF8">
    <property type="entry name" value="PROTEIN TRANSLOCASE SUBUNIT SECF"/>
    <property type="match status" value="1"/>
</dbReference>
<keyword evidence="4" id="KW-1003">Cell membrane</keyword>
<evidence type="ECO:0000256" key="6">
    <source>
        <dbReference type="ARBA" id="ARBA00022927"/>
    </source>
</evidence>
<dbReference type="InterPro" id="IPR005665">
    <property type="entry name" value="SecF_bac"/>
</dbReference>
<dbReference type="InterPro" id="IPR022645">
    <property type="entry name" value="SecD/SecF_bac"/>
</dbReference>
<evidence type="ECO:0000256" key="5">
    <source>
        <dbReference type="ARBA" id="ARBA00022692"/>
    </source>
</evidence>
<dbReference type="GO" id="GO:0006886">
    <property type="term" value="P:intracellular protein transport"/>
    <property type="evidence" value="ECO:0007669"/>
    <property type="project" value="InterPro"/>
</dbReference>
<name>A0A2N6VQW3_9MICO</name>
<dbReference type="Pfam" id="PF02355">
    <property type="entry name" value="SecD_SecF_C"/>
    <property type="match status" value="1"/>
</dbReference>
<keyword evidence="6" id="KW-0653">Protein transport</keyword>
<evidence type="ECO:0000313" key="13">
    <source>
        <dbReference type="EMBL" id="PMD06487.1"/>
    </source>
</evidence>
<feature type="transmembrane region" description="Helical" evidence="10">
    <location>
        <begin position="26"/>
        <end position="53"/>
    </location>
</feature>